<sequence length="141" mass="15982">MKRASSLGVLNVADKAASDHYQVRSRDPSVRDPSVREPSVVTLSVRDPSVRDPSVRDPCVREPSVREPSVGTLSVRDPSVRDPSVRDPSVRVSRPRVQKYLLFIFNPAGDGGHILLWKFIYILKYIQVTFIFSRNVFVELY</sequence>
<reference evidence="2 3" key="1">
    <citation type="submission" date="2019-06" db="EMBL/GenBank/DDBJ databases">
        <title>Draft genomes of female and male turbot (Scophthalmus maximus).</title>
        <authorList>
            <person name="Xu H."/>
            <person name="Xu X.-W."/>
            <person name="Shao C."/>
            <person name="Chen S."/>
        </authorList>
    </citation>
    <scope>NUCLEOTIDE SEQUENCE [LARGE SCALE GENOMIC DNA]</scope>
    <source>
        <strain evidence="2">Ysfricsl-2016a</strain>
        <tissue evidence="2">Blood</tissue>
    </source>
</reference>
<feature type="compositionally biased region" description="Basic and acidic residues" evidence="1">
    <location>
        <begin position="48"/>
        <end position="65"/>
    </location>
</feature>
<comment type="caution">
    <text evidence="2">The sequence shown here is derived from an EMBL/GenBank/DDBJ whole genome shotgun (WGS) entry which is preliminary data.</text>
</comment>
<evidence type="ECO:0000256" key="1">
    <source>
        <dbReference type="SAM" id="MobiDB-lite"/>
    </source>
</evidence>
<feature type="region of interest" description="Disordered" evidence="1">
    <location>
        <begin position="20"/>
        <end position="88"/>
    </location>
</feature>
<evidence type="ECO:0000313" key="2">
    <source>
        <dbReference type="EMBL" id="KAF0044190.1"/>
    </source>
</evidence>
<dbReference type="Proteomes" id="UP000438429">
    <property type="component" value="Unassembled WGS sequence"/>
</dbReference>
<proteinExistence type="predicted"/>
<feature type="compositionally biased region" description="Basic and acidic residues" evidence="1">
    <location>
        <begin position="20"/>
        <end position="35"/>
    </location>
</feature>
<gene>
    <name evidence="2" type="ORF">F2P81_003348</name>
</gene>
<dbReference type="EMBL" id="VEVO01000003">
    <property type="protein sequence ID" value="KAF0044190.1"/>
    <property type="molecule type" value="Genomic_DNA"/>
</dbReference>
<accession>A0A6A4TKP4</accession>
<evidence type="ECO:0000313" key="3">
    <source>
        <dbReference type="Proteomes" id="UP000438429"/>
    </source>
</evidence>
<dbReference type="AlphaFoldDB" id="A0A6A4TKP4"/>
<organism evidence="2 3">
    <name type="scientific">Scophthalmus maximus</name>
    <name type="common">Turbot</name>
    <name type="synonym">Psetta maxima</name>
    <dbReference type="NCBI Taxonomy" id="52904"/>
    <lineage>
        <taxon>Eukaryota</taxon>
        <taxon>Metazoa</taxon>
        <taxon>Chordata</taxon>
        <taxon>Craniata</taxon>
        <taxon>Vertebrata</taxon>
        <taxon>Euteleostomi</taxon>
        <taxon>Actinopterygii</taxon>
        <taxon>Neopterygii</taxon>
        <taxon>Teleostei</taxon>
        <taxon>Neoteleostei</taxon>
        <taxon>Acanthomorphata</taxon>
        <taxon>Carangaria</taxon>
        <taxon>Pleuronectiformes</taxon>
        <taxon>Pleuronectoidei</taxon>
        <taxon>Scophthalmidae</taxon>
        <taxon>Scophthalmus</taxon>
    </lineage>
</organism>
<feature type="compositionally biased region" description="Basic and acidic residues" evidence="1">
    <location>
        <begin position="78"/>
        <end position="88"/>
    </location>
</feature>
<name>A0A6A4TKP4_SCOMX</name>
<protein>
    <submittedName>
        <fullName evidence="2">Uncharacterized protein</fullName>
    </submittedName>
</protein>